<comment type="caution">
    <text evidence="11">The sequence shown here is derived from an EMBL/GenBank/DDBJ whole genome shotgun (WGS) entry which is preliminary data.</text>
</comment>
<evidence type="ECO:0000313" key="12">
    <source>
        <dbReference type="Proteomes" id="UP001443914"/>
    </source>
</evidence>
<evidence type="ECO:0000256" key="6">
    <source>
        <dbReference type="ARBA" id="ARBA00022676"/>
    </source>
</evidence>
<dbReference type="AlphaFoldDB" id="A0AAW1JN76"/>
<dbReference type="SUPFAM" id="SSF51445">
    <property type="entry name" value="(Trans)glycosidases"/>
    <property type="match status" value="1"/>
</dbReference>
<gene>
    <name evidence="11" type="ORF">RND81_07G139100</name>
</gene>
<reference evidence="11" key="1">
    <citation type="submission" date="2024-03" db="EMBL/GenBank/DDBJ databases">
        <title>WGS assembly of Saponaria officinalis var. Norfolk2.</title>
        <authorList>
            <person name="Jenkins J."/>
            <person name="Shu S."/>
            <person name="Grimwood J."/>
            <person name="Barry K."/>
            <person name="Goodstein D."/>
            <person name="Schmutz J."/>
            <person name="Leebens-Mack J."/>
            <person name="Osbourn A."/>
        </authorList>
    </citation>
    <scope>NUCLEOTIDE SEQUENCE [LARGE SCALE GENOMIC DNA]</scope>
    <source>
        <strain evidence="11">JIC</strain>
    </source>
</reference>
<keyword evidence="7" id="KW-0808">Transferase</keyword>
<keyword evidence="5" id="KW-0963">Cytoplasm</keyword>
<evidence type="ECO:0000256" key="8">
    <source>
        <dbReference type="ARBA" id="ARBA00023277"/>
    </source>
</evidence>
<accession>A0AAW1JN76</accession>
<dbReference type="Pfam" id="PF02446">
    <property type="entry name" value="Glyco_hydro_77"/>
    <property type="match status" value="1"/>
</dbReference>
<proteinExistence type="inferred from homology"/>
<protein>
    <recommendedName>
        <fullName evidence="4">4-alpha-glucanotransferase</fullName>
        <ecNumber evidence="4">2.4.1.25</ecNumber>
    </recommendedName>
    <alternativeName>
        <fullName evidence="9">Amylomaltase</fullName>
    </alternativeName>
    <alternativeName>
        <fullName evidence="10">Disproportionating enzyme</fullName>
    </alternativeName>
</protein>
<dbReference type="PANTHER" id="PTHR32518:SF3">
    <property type="entry name" value="4-ALPHA-GLUCANOTRANSFERASE"/>
    <property type="match status" value="1"/>
</dbReference>
<dbReference type="GO" id="GO:0005975">
    <property type="term" value="P:carbohydrate metabolic process"/>
    <property type="evidence" value="ECO:0007669"/>
    <property type="project" value="InterPro"/>
</dbReference>
<evidence type="ECO:0000256" key="9">
    <source>
        <dbReference type="ARBA" id="ARBA00031423"/>
    </source>
</evidence>
<evidence type="ECO:0000256" key="1">
    <source>
        <dbReference type="ARBA" id="ARBA00000439"/>
    </source>
</evidence>
<evidence type="ECO:0000313" key="11">
    <source>
        <dbReference type="EMBL" id="KAK9706614.1"/>
    </source>
</evidence>
<organism evidence="11 12">
    <name type="scientific">Saponaria officinalis</name>
    <name type="common">Common soapwort</name>
    <name type="synonym">Lychnis saponaria</name>
    <dbReference type="NCBI Taxonomy" id="3572"/>
    <lineage>
        <taxon>Eukaryota</taxon>
        <taxon>Viridiplantae</taxon>
        <taxon>Streptophyta</taxon>
        <taxon>Embryophyta</taxon>
        <taxon>Tracheophyta</taxon>
        <taxon>Spermatophyta</taxon>
        <taxon>Magnoliopsida</taxon>
        <taxon>eudicotyledons</taxon>
        <taxon>Gunneridae</taxon>
        <taxon>Pentapetalae</taxon>
        <taxon>Caryophyllales</taxon>
        <taxon>Caryophyllaceae</taxon>
        <taxon>Caryophylleae</taxon>
        <taxon>Saponaria</taxon>
    </lineage>
</organism>
<evidence type="ECO:0000256" key="5">
    <source>
        <dbReference type="ARBA" id="ARBA00022490"/>
    </source>
</evidence>
<dbReference type="EMBL" id="JBDFQZ010000007">
    <property type="protein sequence ID" value="KAK9706614.1"/>
    <property type="molecule type" value="Genomic_DNA"/>
</dbReference>
<name>A0AAW1JN76_SAPOF</name>
<evidence type="ECO:0000256" key="2">
    <source>
        <dbReference type="ARBA" id="ARBA00004496"/>
    </source>
</evidence>
<dbReference type="GO" id="GO:0005737">
    <property type="term" value="C:cytoplasm"/>
    <property type="evidence" value="ECO:0007669"/>
    <property type="project" value="UniProtKB-SubCell"/>
</dbReference>
<evidence type="ECO:0000256" key="4">
    <source>
        <dbReference type="ARBA" id="ARBA00012560"/>
    </source>
</evidence>
<dbReference type="EC" id="2.4.1.25" evidence="4"/>
<evidence type="ECO:0000256" key="7">
    <source>
        <dbReference type="ARBA" id="ARBA00022679"/>
    </source>
</evidence>
<dbReference type="InterPro" id="IPR003385">
    <property type="entry name" value="Glyco_hydro_77"/>
</dbReference>
<comment type="subcellular location">
    <subcellularLocation>
        <location evidence="2">Cytoplasm</location>
    </subcellularLocation>
</comment>
<keyword evidence="8" id="KW-0119">Carbohydrate metabolism</keyword>
<dbReference type="InterPro" id="IPR017853">
    <property type="entry name" value="GH"/>
</dbReference>
<evidence type="ECO:0000256" key="3">
    <source>
        <dbReference type="ARBA" id="ARBA00005684"/>
    </source>
</evidence>
<dbReference type="GO" id="GO:0004134">
    <property type="term" value="F:4-alpha-glucanotransferase activity"/>
    <property type="evidence" value="ECO:0007669"/>
    <property type="project" value="UniProtKB-EC"/>
</dbReference>
<dbReference type="PANTHER" id="PTHR32518">
    <property type="match status" value="1"/>
</dbReference>
<comment type="catalytic activity">
    <reaction evidence="1">
        <text>Transfers a segment of a (1-&gt;4)-alpha-D-glucan to a new position in an acceptor, which may be glucose or a (1-&gt;4)-alpha-D-glucan.</text>
        <dbReference type="EC" id="2.4.1.25"/>
    </reaction>
</comment>
<evidence type="ECO:0000256" key="10">
    <source>
        <dbReference type="ARBA" id="ARBA00031501"/>
    </source>
</evidence>
<keyword evidence="12" id="KW-1185">Reference proteome</keyword>
<comment type="similarity">
    <text evidence="3">Belongs to the disproportionating enzyme family.</text>
</comment>
<dbReference type="Gene3D" id="3.20.20.80">
    <property type="entry name" value="Glycosidases"/>
    <property type="match status" value="1"/>
</dbReference>
<dbReference type="Proteomes" id="UP001443914">
    <property type="component" value="Unassembled WGS sequence"/>
</dbReference>
<keyword evidence="6" id="KW-0328">Glycosyltransferase</keyword>
<sequence length="140" mass="16673">MNLIWNSEYLPRIISTVARHLTLFTWREEDEDRRRRFFKTVVGSNKLPPSQCVPEIAYFVLCQHFESPSMWAIFPLQTDLLALNKDYIGRPANEETINDPTNPKHYWRYRTHVTLESLLKDEELKNTIKDLVSSSWRSFL</sequence>